<feature type="region of interest" description="Disordered" evidence="1">
    <location>
        <begin position="150"/>
        <end position="214"/>
    </location>
</feature>
<keyword evidence="2" id="KW-0472">Membrane</keyword>
<sequence length="327" mass="34249">MTPARRSLYARLLRLQRLNPGSLARFALLEGTTFLGALIALAELTPWWLALGLPVLVAGAVKLIDLLPALGGVVVAWTGANGTHAGPRRAAEPPSGTPSQDADRRRSEPLAGYGSAPRDAQDRTRWRPVQVARVSTPTLVARSNRALATPVDASVATGTDAPATKARTPGDPDRPEPGARPTAHPRRVTARVPATGDQAGSDRGTARGVSTGRAARARVARGVATVPGEVKASAASSHARAVGAWPMPLGDVPPPAAARPPSAGTRMPDTRPRPADPGRQAGSSPPPRTGADRPVGPPIMNVWRRNAIDQLRLARARLNRGRFSRAR</sequence>
<feature type="region of interest" description="Disordered" evidence="1">
    <location>
        <begin position="245"/>
        <end position="301"/>
    </location>
</feature>
<protein>
    <submittedName>
        <fullName evidence="3">Uncharacterized protein</fullName>
    </submittedName>
</protein>
<evidence type="ECO:0000256" key="1">
    <source>
        <dbReference type="SAM" id="MobiDB-lite"/>
    </source>
</evidence>
<evidence type="ECO:0000256" key="2">
    <source>
        <dbReference type="SAM" id="Phobius"/>
    </source>
</evidence>
<dbReference type="RefSeq" id="WP_344128231.1">
    <property type="nucleotide sequence ID" value="NZ_BAAALT010000041.1"/>
</dbReference>
<feature type="transmembrane region" description="Helical" evidence="2">
    <location>
        <begin position="21"/>
        <end position="41"/>
    </location>
</feature>
<evidence type="ECO:0000313" key="3">
    <source>
        <dbReference type="EMBL" id="GAA1796341.1"/>
    </source>
</evidence>
<gene>
    <name evidence="3" type="ORF">GCM10009682_17610</name>
</gene>
<keyword evidence="2" id="KW-0812">Transmembrane</keyword>
<comment type="caution">
    <text evidence="3">The sequence shown here is derived from an EMBL/GenBank/DDBJ whole genome shotgun (WGS) entry which is preliminary data.</text>
</comment>
<feature type="compositionally biased region" description="Basic and acidic residues" evidence="1">
    <location>
        <begin position="168"/>
        <end position="177"/>
    </location>
</feature>
<evidence type="ECO:0000313" key="4">
    <source>
        <dbReference type="Proteomes" id="UP001500218"/>
    </source>
</evidence>
<organism evidence="3 4">
    <name type="scientific">Luedemannella flava</name>
    <dbReference type="NCBI Taxonomy" id="349316"/>
    <lineage>
        <taxon>Bacteria</taxon>
        <taxon>Bacillati</taxon>
        <taxon>Actinomycetota</taxon>
        <taxon>Actinomycetes</taxon>
        <taxon>Micromonosporales</taxon>
        <taxon>Micromonosporaceae</taxon>
        <taxon>Luedemannella</taxon>
    </lineage>
</organism>
<name>A0ABN2LQ45_9ACTN</name>
<dbReference type="EMBL" id="BAAALT010000041">
    <property type="protein sequence ID" value="GAA1796341.1"/>
    <property type="molecule type" value="Genomic_DNA"/>
</dbReference>
<feature type="region of interest" description="Disordered" evidence="1">
    <location>
        <begin position="83"/>
        <end position="130"/>
    </location>
</feature>
<proteinExistence type="predicted"/>
<keyword evidence="4" id="KW-1185">Reference proteome</keyword>
<dbReference type="Proteomes" id="UP001500218">
    <property type="component" value="Unassembled WGS sequence"/>
</dbReference>
<keyword evidence="2" id="KW-1133">Transmembrane helix</keyword>
<reference evidence="3 4" key="1">
    <citation type="journal article" date="2019" name="Int. J. Syst. Evol. Microbiol.">
        <title>The Global Catalogue of Microorganisms (GCM) 10K type strain sequencing project: providing services to taxonomists for standard genome sequencing and annotation.</title>
        <authorList>
            <consortium name="The Broad Institute Genomics Platform"/>
            <consortium name="The Broad Institute Genome Sequencing Center for Infectious Disease"/>
            <person name="Wu L."/>
            <person name="Ma J."/>
        </authorList>
    </citation>
    <scope>NUCLEOTIDE SEQUENCE [LARGE SCALE GENOMIC DNA]</scope>
    <source>
        <strain evidence="3 4">JCM 13250</strain>
    </source>
</reference>
<feature type="transmembrane region" description="Helical" evidence="2">
    <location>
        <begin position="47"/>
        <end position="80"/>
    </location>
</feature>
<accession>A0ABN2LQ45</accession>